<sequence>MLLKASSLQPALRSIRPNSRIPLRNFISFRRSLPKLYKAGVKFLCIFDESQYRHVLHSTLDGYRNEVNVVGWKSRQDENLAVTD</sequence>
<proteinExistence type="predicted"/>
<evidence type="ECO:0000313" key="2">
    <source>
        <dbReference type="Proteomes" id="UP000702425"/>
    </source>
</evidence>
<organism evidence="1 2">
    <name type="scientific">Microcoleus asticus IPMA8</name>
    <dbReference type="NCBI Taxonomy" id="2563858"/>
    <lineage>
        <taxon>Bacteria</taxon>
        <taxon>Bacillati</taxon>
        <taxon>Cyanobacteriota</taxon>
        <taxon>Cyanophyceae</taxon>
        <taxon>Oscillatoriophycideae</taxon>
        <taxon>Oscillatoriales</taxon>
        <taxon>Microcoleaceae</taxon>
        <taxon>Microcoleus</taxon>
        <taxon>Microcoleus asticus</taxon>
    </lineage>
</organism>
<accession>A0ABX2D0C1</accession>
<protein>
    <submittedName>
        <fullName evidence="1">Uncharacterized protein</fullName>
    </submittedName>
</protein>
<gene>
    <name evidence="1" type="ORF">E5S67_02850</name>
</gene>
<evidence type="ECO:0000313" key="1">
    <source>
        <dbReference type="EMBL" id="NQE35120.1"/>
    </source>
</evidence>
<reference evidence="1 2" key="1">
    <citation type="journal article" date="2020" name="Sci. Rep.">
        <title>A novel cyanobacterial geosmin producer, revising GeoA distribution and dispersion patterns in Bacteria.</title>
        <authorList>
            <person name="Churro C."/>
            <person name="Semedo-Aguiar A.P."/>
            <person name="Silva A.D."/>
            <person name="Pereira-Leal J.B."/>
            <person name="Leite R.B."/>
        </authorList>
    </citation>
    <scope>NUCLEOTIDE SEQUENCE [LARGE SCALE GENOMIC DNA]</scope>
    <source>
        <strain evidence="1 2">IPMA8</strain>
    </source>
</reference>
<keyword evidence="2" id="KW-1185">Reference proteome</keyword>
<dbReference type="EMBL" id="SRRZ01000047">
    <property type="protein sequence ID" value="NQE35120.1"/>
    <property type="molecule type" value="Genomic_DNA"/>
</dbReference>
<comment type="caution">
    <text evidence="1">The sequence shown here is derived from an EMBL/GenBank/DDBJ whole genome shotgun (WGS) entry which is preliminary data.</text>
</comment>
<dbReference type="Proteomes" id="UP000702425">
    <property type="component" value="Unassembled WGS sequence"/>
</dbReference>
<name>A0ABX2D0C1_9CYAN</name>